<gene>
    <name evidence="2" type="ORF">DFH08DRAFT_802699</name>
</gene>
<evidence type="ECO:0000256" key="1">
    <source>
        <dbReference type="SAM" id="Phobius"/>
    </source>
</evidence>
<evidence type="ECO:0000313" key="3">
    <source>
        <dbReference type="Proteomes" id="UP001218218"/>
    </source>
</evidence>
<dbReference type="EMBL" id="JARIHO010000008">
    <property type="protein sequence ID" value="KAJ7356695.1"/>
    <property type="molecule type" value="Genomic_DNA"/>
</dbReference>
<keyword evidence="1" id="KW-1133">Transmembrane helix</keyword>
<keyword evidence="1" id="KW-0812">Transmembrane</keyword>
<reference evidence="2" key="1">
    <citation type="submission" date="2023-03" db="EMBL/GenBank/DDBJ databases">
        <title>Massive genome expansion in bonnet fungi (Mycena s.s.) driven by repeated elements and novel gene families across ecological guilds.</title>
        <authorList>
            <consortium name="Lawrence Berkeley National Laboratory"/>
            <person name="Harder C.B."/>
            <person name="Miyauchi S."/>
            <person name="Viragh M."/>
            <person name="Kuo A."/>
            <person name="Thoen E."/>
            <person name="Andreopoulos B."/>
            <person name="Lu D."/>
            <person name="Skrede I."/>
            <person name="Drula E."/>
            <person name="Henrissat B."/>
            <person name="Morin E."/>
            <person name="Kohler A."/>
            <person name="Barry K."/>
            <person name="LaButti K."/>
            <person name="Morin E."/>
            <person name="Salamov A."/>
            <person name="Lipzen A."/>
            <person name="Mereny Z."/>
            <person name="Hegedus B."/>
            <person name="Baldrian P."/>
            <person name="Stursova M."/>
            <person name="Weitz H."/>
            <person name="Taylor A."/>
            <person name="Grigoriev I.V."/>
            <person name="Nagy L.G."/>
            <person name="Martin F."/>
            <person name="Kauserud H."/>
        </authorList>
    </citation>
    <scope>NUCLEOTIDE SEQUENCE</scope>
    <source>
        <strain evidence="2">CBHHK002</strain>
    </source>
</reference>
<evidence type="ECO:0000313" key="2">
    <source>
        <dbReference type="EMBL" id="KAJ7356695.1"/>
    </source>
</evidence>
<name>A0AAD7AEN2_9AGAR</name>
<keyword evidence="3" id="KW-1185">Reference proteome</keyword>
<dbReference type="Proteomes" id="UP001218218">
    <property type="component" value="Unassembled WGS sequence"/>
</dbReference>
<organism evidence="2 3">
    <name type="scientific">Mycena albidolilacea</name>
    <dbReference type="NCBI Taxonomy" id="1033008"/>
    <lineage>
        <taxon>Eukaryota</taxon>
        <taxon>Fungi</taxon>
        <taxon>Dikarya</taxon>
        <taxon>Basidiomycota</taxon>
        <taxon>Agaricomycotina</taxon>
        <taxon>Agaricomycetes</taxon>
        <taxon>Agaricomycetidae</taxon>
        <taxon>Agaricales</taxon>
        <taxon>Marasmiineae</taxon>
        <taxon>Mycenaceae</taxon>
        <taxon>Mycena</taxon>
    </lineage>
</organism>
<proteinExistence type="predicted"/>
<accession>A0AAD7AEN2</accession>
<sequence length="158" mass="17706">MCKEDLPAERPQFFKIEHTSKQRSFGEALQDFSLEKYRRPTFEFDVRNIKQDFVAGKPDQILGSAKTKTNFERRIDDDDDPRLLHASSTIQSVSTWPGSGGKLKMRGRRATLISDVALISLVMLLAGVIRRGLTTRRLAGWSALGSSKLAMAVHTVVD</sequence>
<dbReference type="AlphaFoldDB" id="A0AAD7AEN2"/>
<protein>
    <submittedName>
        <fullName evidence="2">Uncharacterized protein</fullName>
    </submittedName>
</protein>
<feature type="transmembrane region" description="Helical" evidence="1">
    <location>
        <begin position="112"/>
        <end position="129"/>
    </location>
</feature>
<comment type="caution">
    <text evidence="2">The sequence shown here is derived from an EMBL/GenBank/DDBJ whole genome shotgun (WGS) entry which is preliminary data.</text>
</comment>
<keyword evidence="1" id="KW-0472">Membrane</keyword>